<evidence type="ECO:0000313" key="1">
    <source>
        <dbReference type="EMBL" id="KAK7256146.1"/>
    </source>
</evidence>
<dbReference type="Proteomes" id="UP001372338">
    <property type="component" value="Unassembled WGS sequence"/>
</dbReference>
<gene>
    <name evidence="1" type="ORF">RIF29_29581</name>
</gene>
<comment type="caution">
    <text evidence="1">The sequence shown here is derived from an EMBL/GenBank/DDBJ whole genome shotgun (WGS) entry which is preliminary data.</text>
</comment>
<reference evidence="1 2" key="1">
    <citation type="submission" date="2024-01" db="EMBL/GenBank/DDBJ databases">
        <title>The genomes of 5 underutilized Papilionoideae crops provide insights into root nodulation and disease resistanc.</title>
        <authorList>
            <person name="Yuan L."/>
        </authorList>
    </citation>
    <scope>NUCLEOTIDE SEQUENCE [LARGE SCALE GENOMIC DNA]</scope>
    <source>
        <strain evidence="1">ZHUSHIDOU_FW_LH</strain>
        <tissue evidence="1">Leaf</tissue>
    </source>
</reference>
<keyword evidence="2" id="KW-1185">Reference proteome</keyword>
<dbReference type="AlphaFoldDB" id="A0AAN9EF48"/>
<dbReference type="EMBL" id="JAYWIO010000006">
    <property type="protein sequence ID" value="KAK7256146.1"/>
    <property type="molecule type" value="Genomic_DNA"/>
</dbReference>
<protein>
    <recommendedName>
        <fullName evidence="3">Pentatricopeptide repeat-containing protein</fullName>
    </recommendedName>
</protein>
<proteinExistence type="predicted"/>
<name>A0AAN9EF48_CROPI</name>
<organism evidence="1 2">
    <name type="scientific">Crotalaria pallida</name>
    <name type="common">Smooth rattlebox</name>
    <name type="synonym">Crotalaria striata</name>
    <dbReference type="NCBI Taxonomy" id="3830"/>
    <lineage>
        <taxon>Eukaryota</taxon>
        <taxon>Viridiplantae</taxon>
        <taxon>Streptophyta</taxon>
        <taxon>Embryophyta</taxon>
        <taxon>Tracheophyta</taxon>
        <taxon>Spermatophyta</taxon>
        <taxon>Magnoliopsida</taxon>
        <taxon>eudicotyledons</taxon>
        <taxon>Gunneridae</taxon>
        <taxon>Pentapetalae</taxon>
        <taxon>rosids</taxon>
        <taxon>fabids</taxon>
        <taxon>Fabales</taxon>
        <taxon>Fabaceae</taxon>
        <taxon>Papilionoideae</taxon>
        <taxon>50 kb inversion clade</taxon>
        <taxon>genistoids sensu lato</taxon>
        <taxon>core genistoids</taxon>
        <taxon>Crotalarieae</taxon>
        <taxon>Crotalaria</taxon>
    </lineage>
</organism>
<dbReference type="Gene3D" id="1.25.40.10">
    <property type="entry name" value="Tetratricopeptide repeat domain"/>
    <property type="match status" value="1"/>
</dbReference>
<evidence type="ECO:0008006" key="3">
    <source>
        <dbReference type="Google" id="ProtNLM"/>
    </source>
</evidence>
<dbReference type="InterPro" id="IPR011990">
    <property type="entry name" value="TPR-like_helical_dom_sf"/>
</dbReference>
<accession>A0AAN9EF48</accession>
<evidence type="ECO:0000313" key="2">
    <source>
        <dbReference type="Proteomes" id="UP001372338"/>
    </source>
</evidence>
<sequence>MASILDQIQNNIEKLSAPASEEIMKATHRNLFSELSEIFQSKDDSNNACFIALVKGLQFVLEQIQVSVSLDAMGIFESSTVSLFCISSLHCLQLVKDHMGNSVSIAKDVILNYTEVVGHVLAISETGGEDDDLYRDLSNNSLTGSVPQFLEELTSLKYFLQEALRLFTVSIMDAAKSGINQQINLTPDMVNEIKVGLKGENLDLPSGNSRQWNSQSTLPKNQPLTCYGIVIGALCMVRKTVEEEDMMKQMVVKHGLTPGQGTLVKLFATLRVNSEIWKAVELIEFLEKEGHSVGFESYELVVEGCVEKREYVLAGKVAVRMIERGFIPYIKIRHKIVEGLVSIGEWEIACSVRRRFAALKS</sequence>